<comment type="subunit">
    <text evidence="3">Homotrimer.</text>
</comment>
<dbReference type="Gene3D" id="3.20.20.70">
    <property type="entry name" value="Aldolase class I"/>
    <property type="match status" value="1"/>
</dbReference>
<accession>A0A7H0LIT9</accession>
<evidence type="ECO:0000256" key="5">
    <source>
        <dbReference type="ARBA" id="ARBA00023277"/>
    </source>
</evidence>
<keyword evidence="7" id="KW-1185">Reference proteome</keyword>
<dbReference type="Proteomes" id="UP000516148">
    <property type="component" value="Chromosome"/>
</dbReference>
<sequence length="212" mass="21824">MDARPTLISALERCPFVAILRGVTPNEVEAITETLIAAGIGMIEVPLNSPDPFDSIGRIVRRFGGDALIGAGTVLSEADVARVADTGAQLVISPNVNIDVIAATTNRGLISLPGYFTPSEAFAAIDAGATGLKLFPAEAASPRILGAQRAVIPRTVPILAVGGVSPETLVDWRGACDGFGLGSALYKAGMSADEVGARAAAFTDALRRSPQR</sequence>
<evidence type="ECO:0000313" key="6">
    <source>
        <dbReference type="EMBL" id="QNQ09592.1"/>
    </source>
</evidence>
<evidence type="ECO:0000256" key="1">
    <source>
        <dbReference type="ARBA" id="ARBA00004761"/>
    </source>
</evidence>
<organism evidence="6 7">
    <name type="scientific">Sphingomonas alpina</name>
    <dbReference type="NCBI Taxonomy" id="653931"/>
    <lineage>
        <taxon>Bacteria</taxon>
        <taxon>Pseudomonadati</taxon>
        <taxon>Pseudomonadota</taxon>
        <taxon>Alphaproteobacteria</taxon>
        <taxon>Sphingomonadales</taxon>
        <taxon>Sphingomonadaceae</taxon>
        <taxon>Sphingomonas</taxon>
    </lineage>
</organism>
<protein>
    <submittedName>
        <fullName evidence="6">2-dehydro-3-deoxy-6-phosphogalactonate aldolase</fullName>
    </submittedName>
</protein>
<dbReference type="GO" id="GO:0016829">
    <property type="term" value="F:lyase activity"/>
    <property type="evidence" value="ECO:0007669"/>
    <property type="project" value="UniProtKB-KW"/>
</dbReference>
<dbReference type="RefSeq" id="WP_187761903.1">
    <property type="nucleotide sequence ID" value="NZ_CP061038.1"/>
</dbReference>
<gene>
    <name evidence="6" type="ORF">H3Z74_23695</name>
</gene>
<dbReference type="PANTHER" id="PTHR30246">
    <property type="entry name" value="2-KETO-3-DEOXY-6-PHOSPHOGLUCONATE ALDOLASE"/>
    <property type="match status" value="1"/>
</dbReference>
<evidence type="ECO:0000313" key="7">
    <source>
        <dbReference type="Proteomes" id="UP000516148"/>
    </source>
</evidence>
<dbReference type="EMBL" id="CP061038">
    <property type="protein sequence ID" value="QNQ09592.1"/>
    <property type="molecule type" value="Genomic_DNA"/>
</dbReference>
<keyword evidence="5" id="KW-0119">Carbohydrate metabolism</keyword>
<dbReference type="SUPFAM" id="SSF51569">
    <property type="entry name" value="Aldolase"/>
    <property type="match status" value="1"/>
</dbReference>
<comment type="similarity">
    <text evidence="2">Belongs to the KHG/KDPG aldolase family.</text>
</comment>
<evidence type="ECO:0000256" key="2">
    <source>
        <dbReference type="ARBA" id="ARBA00006906"/>
    </source>
</evidence>
<evidence type="ECO:0000256" key="4">
    <source>
        <dbReference type="ARBA" id="ARBA00023239"/>
    </source>
</evidence>
<dbReference type="InterPro" id="IPR013785">
    <property type="entry name" value="Aldolase_TIM"/>
</dbReference>
<comment type="pathway">
    <text evidence="1">Carbohydrate acid metabolism.</text>
</comment>
<dbReference type="AlphaFoldDB" id="A0A7H0LIT9"/>
<dbReference type="PANTHER" id="PTHR30246:SF1">
    <property type="entry name" value="2-DEHYDRO-3-DEOXY-6-PHOSPHOGALACTONATE ALDOLASE-RELATED"/>
    <property type="match status" value="1"/>
</dbReference>
<reference evidence="6 7" key="1">
    <citation type="submission" date="2020-09" db="EMBL/GenBank/DDBJ databases">
        <title>Sphingomonas sp., a new species isolated from pork steak.</title>
        <authorList>
            <person name="Heidler von Heilborn D."/>
        </authorList>
    </citation>
    <scope>NUCLEOTIDE SEQUENCE [LARGE SCALE GENOMIC DNA]</scope>
    <source>
        <strain evidence="7">S8-3T</strain>
    </source>
</reference>
<dbReference type="Pfam" id="PF01081">
    <property type="entry name" value="Aldolase"/>
    <property type="match status" value="1"/>
</dbReference>
<dbReference type="CDD" id="cd00452">
    <property type="entry name" value="KDPG_aldolase"/>
    <property type="match status" value="1"/>
</dbReference>
<dbReference type="InterPro" id="IPR000887">
    <property type="entry name" value="Aldlse_KDPG_KHG"/>
</dbReference>
<keyword evidence="4" id="KW-0456">Lyase</keyword>
<proteinExistence type="inferred from homology"/>
<dbReference type="NCBIfam" id="NF006600">
    <property type="entry name" value="PRK09140.1"/>
    <property type="match status" value="1"/>
</dbReference>
<evidence type="ECO:0000256" key="3">
    <source>
        <dbReference type="ARBA" id="ARBA00011233"/>
    </source>
</evidence>
<name>A0A7H0LIT9_9SPHN</name>
<dbReference type="KEGG" id="spap:H3Z74_23695"/>